<dbReference type="InterPro" id="IPR051825">
    <property type="entry name" value="SRCIN1"/>
</dbReference>
<evidence type="ECO:0000313" key="4">
    <source>
        <dbReference type="Proteomes" id="UP000521943"/>
    </source>
</evidence>
<evidence type="ECO:0000259" key="2">
    <source>
        <dbReference type="Pfam" id="PF23153"/>
    </source>
</evidence>
<reference evidence="3 4" key="1">
    <citation type="submission" date="2020-07" db="EMBL/GenBank/DDBJ databases">
        <title>Comparative genomics of pyrophilous fungi reveals a link between fire events and developmental genes.</title>
        <authorList>
            <consortium name="DOE Joint Genome Institute"/>
            <person name="Steindorff A.S."/>
            <person name="Carver A."/>
            <person name="Calhoun S."/>
            <person name="Stillman K."/>
            <person name="Liu H."/>
            <person name="Lipzen A."/>
            <person name="Pangilinan J."/>
            <person name="Labutti K."/>
            <person name="Bruns T.D."/>
            <person name="Grigoriev I.V."/>
        </authorList>
    </citation>
    <scope>NUCLEOTIDE SEQUENCE [LARGE SCALE GENOMIC DNA]</scope>
    <source>
        <strain evidence="3 4">CBS 144469</strain>
    </source>
</reference>
<feature type="domain" description="Aip3p/Bud6 N-terminal" evidence="2">
    <location>
        <begin position="51"/>
        <end position="158"/>
    </location>
</feature>
<dbReference type="InterPro" id="IPR056279">
    <property type="entry name" value="Aip3p_Bud6_N"/>
</dbReference>
<dbReference type="OrthoDB" id="783096at2759"/>
<gene>
    <name evidence="3" type="ORF">DFP72DRAFT_988721</name>
</gene>
<keyword evidence="4" id="KW-1185">Reference proteome</keyword>
<feature type="region of interest" description="Disordered" evidence="1">
    <location>
        <begin position="1"/>
        <end position="44"/>
    </location>
</feature>
<dbReference type="GO" id="GO:0051286">
    <property type="term" value="C:cell tip"/>
    <property type="evidence" value="ECO:0007669"/>
    <property type="project" value="TreeGrafter"/>
</dbReference>
<proteinExistence type="predicted"/>
<dbReference type="GO" id="GO:0005737">
    <property type="term" value="C:cytoplasm"/>
    <property type="evidence" value="ECO:0007669"/>
    <property type="project" value="TreeGrafter"/>
</dbReference>
<sequence>MYSGYDTNPGGYDASPVTPSRSPSNSIGSQNSGGWNAPGYRASMPQGDVPNAVHKLLESTKRLQDILQEWSLGRADEVEVSDVYVQIGTEFNAIITAFAYHQIDLSDIHSVPQEMRTVLEQCLAEEPSPEALAQFMPELKTILIKLLRGLQTRQDTWQARTSMAASNSPRNSR</sequence>
<dbReference type="PANTHER" id="PTHR22741">
    <property type="entry name" value="P140CAP/SNIP-RELATED"/>
    <property type="match status" value="1"/>
</dbReference>
<name>A0A8H6I5Q3_9AGAR</name>
<feature type="compositionally biased region" description="Polar residues" evidence="1">
    <location>
        <begin position="17"/>
        <end position="34"/>
    </location>
</feature>
<dbReference type="Proteomes" id="UP000521943">
    <property type="component" value="Unassembled WGS sequence"/>
</dbReference>
<dbReference type="PANTHER" id="PTHR22741:SF10">
    <property type="entry name" value="COILED-COIL DOMAIN-CONTAINING PROTEIN CG32809"/>
    <property type="match status" value="1"/>
</dbReference>
<dbReference type="EMBL" id="JACGCI010000015">
    <property type="protein sequence ID" value="KAF6759400.1"/>
    <property type="molecule type" value="Genomic_DNA"/>
</dbReference>
<evidence type="ECO:0000256" key="1">
    <source>
        <dbReference type="SAM" id="MobiDB-lite"/>
    </source>
</evidence>
<organism evidence="3 4">
    <name type="scientific">Ephemerocybe angulata</name>
    <dbReference type="NCBI Taxonomy" id="980116"/>
    <lineage>
        <taxon>Eukaryota</taxon>
        <taxon>Fungi</taxon>
        <taxon>Dikarya</taxon>
        <taxon>Basidiomycota</taxon>
        <taxon>Agaricomycotina</taxon>
        <taxon>Agaricomycetes</taxon>
        <taxon>Agaricomycetidae</taxon>
        <taxon>Agaricales</taxon>
        <taxon>Agaricineae</taxon>
        <taxon>Psathyrellaceae</taxon>
        <taxon>Ephemerocybe</taxon>
    </lineage>
</organism>
<evidence type="ECO:0000313" key="3">
    <source>
        <dbReference type="EMBL" id="KAF6759400.1"/>
    </source>
</evidence>
<dbReference type="Pfam" id="PF23153">
    <property type="entry name" value="Aip3p_Bud6_N"/>
    <property type="match status" value="1"/>
</dbReference>
<dbReference type="GO" id="GO:0030010">
    <property type="term" value="P:establishment of cell polarity"/>
    <property type="evidence" value="ECO:0007669"/>
    <property type="project" value="TreeGrafter"/>
</dbReference>
<accession>A0A8H6I5Q3</accession>
<comment type="caution">
    <text evidence="3">The sequence shown here is derived from an EMBL/GenBank/DDBJ whole genome shotgun (WGS) entry which is preliminary data.</text>
</comment>
<protein>
    <recommendedName>
        <fullName evidence="2">Aip3p/Bud6 N-terminal domain-containing protein</fullName>
    </recommendedName>
</protein>
<dbReference type="AlphaFoldDB" id="A0A8H6I5Q3"/>